<dbReference type="GO" id="GO:0003677">
    <property type="term" value="F:DNA binding"/>
    <property type="evidence" value="ECO:0007669"/>
    <property type="project" value="UniProtKB-KW"/>
</dbReference>
<dbReference type="PANTHER" id="PTHR19303:SF74">
    <property type="entry name" value="POGO TRANSPOSABLE ELEMENT WITH KRAB DOMAIN"/>
    <property type="match status" value="1"/>
</dbReference>
<dbReference type="InterPro" id="IPR004875">
    <property type="entry name" value="DDE_SF_endonuclease_dom"/>
</dbReference>
<proteinExistence type="predicted"/>
<evidence type="ECO:0000256" key="2">
    <source>
        <dbReference type="ARBA" id="ARBA00023125"/>
    </source>
</evidence>
<feature type="compositionally biased region" description="Polar residues" evidence="3">
    <location>
        <begin position="596"/>
        <end position="610"/>
    </location>
</feature>
<feature type="domain" description="HTH CENPB-type" evidence="4">
    <location>
        <begin position="60"/>
        <end position="140"/>
    </location>
</feature>
<sequence length="883" mass="101031">MNIILQKTSEKGKYSPKKLNRCLQDVRDGILNPSSASRLYGIPRSTISCKIHKHRPEKKGKYGPEAVLGADVEQKLVSWLLDQYKRGFPLQKSSLLFSVTKLINNCFDSETIKKLPFRNGHPGEKWFQSFLKRHPCIVQKRSEYLSSARASVTEKKIRNWFKDVLDLLGDDAEVLKYPERLYNVDETAFFLNTNGKVVLAERGKSVYNINSNSDKDNVTVSICVNAIGEMAPPLIIYKYVRLPAVYGSSLPPGWSVGTSDSGWMNSETFYEYFANVFIPFVKKKHNNESVIVFFDGHQSHLSEQVSTLADENHVQLICLPASTTHFMQPLDVSYFRPLKVYWRKEKDQYEFEQKRSILKYEVPKMLQIIFDKYNLNNAAKNGFRKCGLFPFDPNNVDYSKCSQQLPAAEDEKSSSPSKSILEFFESKMDPSTLREFKASQAQLQWRGDEKFAALYDTWRMLVADDTSYAPINTDSILLDVPITYVETAADRSNPPIVECATSSDVQNESGIDILSLLHENEIENVELNNPGREFNIEFINVDQVFNCLDPNSTVLSGVEPLASSTPEKESDVQTDVQTPNIITQKEDCNCSCDNSLNTEETRSPVSSTLKETVEEPIQNTEKKGSSVVEAPNPVSIEPDKLPDEPIQNLAQEEANSSVSLKSVEDVLLDLTRADFTKKKGKMKASTSKTFPVITSEQWRNLEMSKQREKEEAERLKETNRLKRLEKQKENKSKKKNLVDFESEEMVDDPAPLKRPQKRKLMKQIDDNLQEKPTITKTVGRPKEQKTKAVVQRDENVDVGSWVLVQYNNQQYPGTVTKYDHENDEYEVKTLKKIQYQGTFMWKWPHREDKVFYEKKNIIRKLPSPVIRGGSRRGSDLFSFQNLS</sequence>
<dbReference type="Gene3D" id="3.30.420.10">
    <property type="entry name" value="Ribonuclease H-like superfamily/Ribonuclease H"/>
    <property type="match status" value="1"/>
</dbReference>
<accession>A0AAN9TG38</accession>
<keyword evidence="2" id="KW-0238">DNA-binding</keyword>
<feature type="region of interest" description="Disordered" evidence="3">
    <location>
        <begin position="596"/>
        <end position="639"/>
    </location>
</feature>
<dbReference type="InterPro" id="IPR009057">
    <property type="entry name" value="Homeodomain-like_sf"/>
</dbReference>
<name>A0AAN9TG38_9HEMI</name>
<comment type="subcellular location">
    <subcellularLocation>
        <location evidence="1">Nucleus</location>
    </subcellularLocation>
</comment>
<keyword evidence="6" id="KW-1185">Reference proteome</keyword>
<dbReference type="InterPro" id="IPR036397">
    <property type="entry name" value="RNaseH_sf"/>
</dbReference>
<feature type="compositionally biased region" description="Basic and acidic residues" evidence="3">
    <location>
        <begin position="702"/>
        <end position="730"/>
    </location>
</feature>
<protein>
    <recommendedName>
        <fullName evidence="4">HTH CENPB-type domain-containing protein</fullName>
    </recommendedName>
</protein>
<comment type="caution">
    <text evidence="5">The sequence shown here is derived from an EMBL/GenBank/DDBJ whole genome shotgun (WGS) entry which is preliminary data.</text>
</comment>
<evidence type="ECO:0000259" key="4">
    <source>
        <dbReference type="PROSITE" id="PS51253"/>
    </source>
</evidence>
<feature type="region of interest" description="Disordered" evidence="3">
    <location>
        <begin position="701"/>
        <end position="758"/>
    </location>
</feature>
<dbReference type="Gene3D" id="1.10.10.60">
    <property type="entry name" value="Homeodomain-like"/>
    <property type="match status" value="1"/>
</dbReference>
<dbReference type="Pfam" id="PF03184">
    <property type="entry name" value="DDE_1"/>
    <property type="match status" value="1"/>
</dbReference>
<dbReference type="GO" id="GO:0005634">
    <property type="term" value="C:nucleus"/>
    <property type="evidence" value="ECO:0007669"/>
    <property type="project" value="UniProtKB-SubCell"/>
</dbReference>
<evidence type="ECO:0000313" key="6">
    <source>
        <dbReference type="Proteomes" id="UP001367676"/>
    </source>
</evidence>
<dbReference type="PANTHER" id="PTHR19303">
    <property type="entry name" value="TRANSPOSON"/>
    <property type="match status" value="1"/>
</dbReference>
<evidence type="ECO:0000313" key="5">
    <source>
        <dbReference type="EMBL" id="KAK7590737.1"/>
    </source>
</evidence>
<dbReference type="EMBL" id="JBBCAQ010000022">
    <property type="protein sequence ID" value="KAK7590737.1"/>
    <property type="molecule type" value="Genomic_DNA"/>
</dbReference>
<dbReference type="SUPFAM" id="SSF46689">
    <property type="entry name" value="Homeodomain-like"/>
    <property type="match status" value="1"/>
</dbReference>
<dbReference type="InterPro" id="IPR006600">
    <property type="entry name" value="HTH_CenpB_DNA-bd_dom"/>
</dbReference>
<organism evidence="5 6">
    <name type="scientific">Parthenolecanium corni</name>
    <dbReference type="NCBI Taxonomy" id="536013"/>
    <lineage>
        <taxon>Eukaryota</taxon>
        <taxon>Metazoa</taxon>
        <taxon>Ecdysozoa</taxon>
        <taxon>Arthropoda</taxon>
        <taxon>Hexapoda</taxon>
        <taxon>Insecta</taxon>
        <taxon>Pterygota</taxon>
        <taxon>Neoptera</taxon>
        <taxon>Paraneoptera</taxon>
        <taxon>Hemiptera</taxon>
        <taxon>Sternorrhyncha</taxon>
        <taxon>Coccoidea</taxon>
        <taxon>Coccidae</taxon>
        <taxon>Parthenolecanium</taxon>
    </lineage>
</organism>
<dbReference type="PROSITE" id="PS51253">
    <property type="entry name" value="HTH_CENPB"/>
    <property type="match status" value="1"/>
</dbReference>
<gene>
    <name evidence="5" type="ORF">V9T40_002350</name>
</gene>
<dbReference type="InterPro" id="IPR050863">
    <property type="entry name" value="CenT-Element_Derived"/>
</dbReference>
<dbReference type="AlphaFoldDB" id="A0AAN9TG38"/>
<evidence type="ECO:0000256" key="1">
    <source>
        <dbReference type="ARBA" id="ARBA00004123"/>
    </source>
</evidence>
<reference evidence="5 6" key="1">
    <citation type="submission" date="2024-03" db="EMBL/GenBank/DDBJ databases">
        <title>Adaptation during the transition from Ophiocordyceps entomopathogen to insect associate is accompanied by gene loss and intensified selection.</title>
        <authorList>
            <person name="Ward C.M."/>
            <person name="Onetto C.A."/>
            <person name="Borneman A.R."/>
        </authorList>
    </citation>
    <scope>NUCLEOTIDE SEQUENCE [LARGE SCALE GENOMIC DNA]</scope>
    <source>
        <strain evidence="5">AWRI1</strain>
        <tissue evidence="5">Single Adult Female</tissue>
    </source>
</reference>
<dbReference type="Proteomes" id="UP001367676">
    <property type="component" value="Unassembled WGS sequence"/>
</dbReference>
<evidence type="ECO:0000256" key="3">
    <source>
        <dbReference type="SAM" id="MobiDB-lite"/>
    </source>
</evidence>